<dbReference type="SMART" id="SM00460">
    <property type="entry name" value="TGc"/>
    <property type="match status" value="1"/>
</dbReference>
<dbReference type="InterPro" id="IPR052901">
    <property type="entry name" value="Bact_TGase-like"/>
</dbReference>
<dbReference type="RefSeq" id="WP_313497517.1">
    <property type="nucleotide sequence ID" value="NZ_CP134879.1"/>
</dbReference>
<dbReference type="AlphaFoldDB" id="A0AA96F689"/>
<reference evidence="4 5" key="1">
    <citation type="submission" date="2023-09" db="EMBL/GenBank/DDBJ databases">
        <title>Demequina sp. a novel bacteria isolated from Capsicum annuum.</title>
        <authorList>
            <person name="Humaira Z."/>
            <person name="Lee J."/>
            <person name="Cho D."/>
        </authorList>
    </citation>
    <scope>NUCLEOTIDE SEQUENCE [LARGE SCALE GENOMIC DNA]</scope>
    <source>
        <strain evidence="4 5">OYTSA14</strain>
    </source>
</reference>
<keyword evidence="2" id="KW-0812">Transmembrane</keyword>
<feature type="transmembrane region" description="Helical" evidence="2">
    <location>
        <begin position="36"/>
        <end position="54"/>
    </location>
</feature>
<evidence type="ECO:0000256" key="1">
    <source>
        <dbReference type="SAM" id="MobiDB-lite"/>
    </source>
</evidence>
<evidence type="ECO:0000313" key="5">
    <source>
        <dbReference type="Proteomes" id="UP001304125"/>
    </source>
</evidence>
<accession>A0AA96F689</accession>
<feature type="transmembrane region" description="Helical" evidence="2">
    <location>
        <begin position="150"/>
        <end position="167"/>
    </location>
</feature>
<evidence type="ECO:0000256" key="2">
    <source>
        <dbReference type="SAM" id="Phobius"/>
    </source>
</evidence>
<feature type="transmembrane region" description="Helical" evidence="2">
    <location>
        <begin position="238"/>
        <end position="261"/>
    </location>
</feature>
<feature type="transmembrane region" description="Helical" evidence="2">
    <location>
        <begin position="660"/>
        <end position="687"/>
    </location>
</feature>
<dbReference type="Pfam" id="PF01841">
    <property type="entry name" value="Transglut_core"/>
    <property type="match status" value="1"/>
</dbReference>
<feature type="transmembrane region" description="Helical" evidence="2">
    <location>
        <begin position="66"/>
        <end position="85"/>
    </location>
</feature>
<dbReference type="InterPro" id="IPR002931">
    <property type="entry name" value="Transglutaminase-like"/>
</dbReference>
<feature type="region of interest" description="Disordered" evidence="1">
    <location>
        <begin position="609"/>
        <end position="654"/>
    </location>
</feature>
<dbReference type="Gene3D" id="3.10.620.30">
    <property type="match status" value="1"/>
</dbReference>
<evidence type="ECO:0000259" key="3">
    <source>
        <dbReference type="SMART" id="SM00460"/>
    </source>
</evidence>
<dbReference type="Proteomes" id="UP001304125">
    <property type="component" value="Chromosome"/>
</dbReference>
<feature type="transmembrane region" description="Helical" evidence="2">
    <location>
        <begin position="187"/>
        <end position="207"/>
    </location>
</feature>
<dbReference type="SUPFAM" id="SSF54001">
    <property type="entry name" value="Cysteine proteinases"/>
    <property type="match status" value="1"/>
</dbReference>
<evidence type="ECO:0000313" key="4">
    <source>
        <dbReference type="EMBL" id="WNM24094.1"/>
    </source>
</evidence>
<keyword evidence="2" id="KW-0472">Membrane</keyword>
<dbReference type="PANTHER" id="PTHR42736">
    <property type="entry name" value="PROTEIN-GLUTAMINE GAMMA-GLUTAMYLTRANSFERASE"/>
    <property type="match status" value="1"/>
</dbReference>
<feature type="region of interest" description="Disordered" evidence="1">
    <location>
        <begin position="797"/>
        <end position="821"/>
    </location>
</feature>
<proteinExistence type="predicted"/>
<keyword evidence="2" id="KW-1133">Transmembrane helix</keyword>
<protein>
    <submittedName>
        <fullName evidence="4">Transglutaminase-like domain-containing protein</fullName>
    </submittedName>
</protein>
<feature type="transmembrane region" description="Helical" evidence="2">
    <location>
        <begin position="122"/>
        <end position="143"/>
    </location>
</feature>
<dbReference type="EMBL" id="CP134879">
    <property type="protein sequence ID" value="WNM24094.1"/>
    <property type="molecule type" value="Genomic_DNA"/>
</dbReference>
<feature type="compositionally biased region" description="Polar residues" evidence="1">
    <location>
        <begin position="609"/>
        <end position="627"/>
    </location>
</feature>
<name>A0AA96F689_9MICO</name>
<dbReference type="PANTHER" id="PTHR42736:SF1">
    <property type="entry name" value="PROTEIN-GLUTAMINE GAMMA-GLUTAMYLTRANSFERASE"/>
    <property type="match status" value="1"/>
</dbReference>
<organism evidence="4 5">
    <name type="scientific">Demequina capsici</name>
    <dbReference type="NCBI Taxonomy" id="3075620"/>
    <lineage>
        <taxon>Bacteria</taxon>
        <taxon>Bacillati</taxon>
        <taxon>Actinomycetota</taxon>
        <taxon>Actinomycetes</taxon>
        <taxon>Micrococcales</taxon>
        <taxon>Demequinaceae</taxon>
        <taxon>Demequina</taxon>
    </lineage>
</organism>
<feature type="domain" description="Transglutaminase-like" evidence="3">
    <location>
        <begin position="528"/>
        <end position="603"/>
    </location>
</feature>
<gene>
    <name evidence="4" type="ORF">RN606_12095</name>
</gene>
<sequence length="821" mass="85580">MPRGNPRQLALTLAVLTGSVALAVWSAWPIYGTSRVAIVAAVGLAVGAGAALLARARSWSPWTSATLAFLGFLVVVVPAAVPSALGSPARIASGLRDAVAAVVLDWKRLLTIAIPVDGYQTLLVPFLALVVLCSWLALTVSFVRGRASSLAAVPMVAMVAFGAVFGSSDAAPPIHVGPLEVPAPTQVLIGGLTLALVSTWLIARARIDRADALRIARSQTATVRRAGTSLALAARRRLAGAGLVAAALVGAVLLAPATAALGDRHALREDVLPPEVIAAQPSPLTTYRGWFADGSFDAVLLTVSGAVENQRLRLTTLDEYDGQTFHVASDTARFARQPGTQSPDITVTIGPAFTGVWVPLTSATGGAPTFLGTRADALTDAYYADPALDTSLIALDGASEGVGLTAGDSLEIEATPVTDDAAFAAASGGDATVSGDDYPALAAWVDQQGLGRTGADLEELVARMRERGYLSHASRADDATAWIADLSSKAAYTFEPVRAGHTSAKVETLFQTLLDQELRAGAGADASVLVSAVGDDEQFSAAAAVLARYLGFESRVVVGVRLGEADPADGVPACDSTCTGANVTAWVEVRSAAGEWVPLDVTPQFQENPTRITQGESMPKNATQVDPPSSEVIEPPTVQRDEASNAAPEDQSTDPGVAKALAIVVTVGTAALGAVLLLAPLLVLPLAKRLRRRRRRHHPVAEVAMVGAWEELVDAYVDMGVEVPARLTRGELADLLGRDAAAVVATMVDHAVFAEHPPAREAGDAVWDLVDVERRTLAHEHSIWRRLGASMTPASFARRASRALPRTPALSHPGRRTHAEP</sequence>
<keyword evidence="5" id="KW-1185">Reference proteome</keyword>
<dbReference type="InterPro" id="IPR038765">
    <property type="entry name" value="Papain-like_cys_pep_sf"/>
</dbReference>